<comment type="similarity">
    <text evidence="8">Belongs to the NhaC Na(+)/H(+) (TC 2.A.35) antiporter family.</text>
</comment>
<evidence type="ECO:0000256" key="10">
    <source>
        <dbReference type="SAM" id="Phobius"/>
    </source>
</evidence>
<feature type="transmembrane region" description="Helical" evidence="10">
    <location>
        <begin position="38"/>
        <end position="57"/>
    </location>
</feature>
<dbReference type="InterPro" id="IPR018461">
    <property type="entry name" value="Na/H_Antiport_NhaC-like_C"/>
</dbReference>
<evidence type="ECO:0000256" key="2">
    <source>
        <dbReference type="ARBA" id="ARBA00022448"/>
    </source>
</evidence>
<dbReference type="NCBIfam" id="TIGR00931">
    <property type="entry name" value="antiport_nhaC"/>
    <property type="match status" value="1"/>
</dbReference>
<evidence type="ECO:0000256" key="4">
    <source>
        <dbReference type="ARBA" id="ARBA00022475"/>
    </source>
</evidence>
<comment type="subcellular location">
    <subcellularLocation>
        <location evidence="1">Cell membrane</location>
        <topology evidence="1">Multi-pass membrane protein</topology>
    </subcellularLocation>
</comment>
<name>A0ABS7DZR7_9GAMM</name>
<dbReference type="Pfam" id="PF03553">
    <property type="entry name" value="Na_H_antiporter"/>
    <property type="match status" value="1"/>
</dbReference>
<dbReference type="EMBL" id="JAHZST010000002">
    <property type="protein sequence ID" value="MBW8182901.1"/>
    <property type="molecule type" value="Genomic_DNA"/>
</dbReference>
<accession>A0ABS7DZR7</accession>
<evidence type="ECO:0000313" key="12">
    <source>
        <dbReference type="EMBL" id="MBW8182901.1"/>
    </source>
</evidence>
<dbReference type="InterPro" id="IPR052180">
    <property type="entry name" value="NhaC_Na-H+_Antiporter"/>
</dbReference>
<feature type="transmembrane region" description="Helical" evidence="10">
    <location>
        <begin position="63"/>
        <end position="81"/>
    </location>
</feature>
<comment type="caution">
    <text evidence="12">The sequence shown here is derived from an EMBL/GenBank/DDBJ whole genome shotgun (WGS) entry which is preliminary data.</text>
</comment>
<dbReference type="PANTHER" id="PTHR33451">
    <property type="entry name" value="MALATE-2H(+)/NA(+)-LACTATE ANTIPORTER"/>
    <property type="match status" value="1"/>
</dbReference>
<evidence type="ECO:0000256" key="5">
    <source>
        <dbReference type="ARBA" id="ARBA00022692"/>
    </source>
</evidence>
<evidence type="ECO:0000256" key="7">
    <source>
        <dbReference type="ARBA" id="ARBA00023136"/>
    </source>
</evidence>
<feature type="domain" description="Na+/H+ antiporter NhaC-like C-terminal" evidence="11">
    <location>
        <begin position="190"/>
        <end position="496"/>
    </location>
</feature>
<feature type="transmembrane region" description="Helical" evidence="10">
    <location>
        <begin position="169"/>
        <end position="193"/>
    </location>
</feature>
<evidence type="ECO:0000259" key="11">
    <source>
        <dbReference type="Pfam" id="PF03553"/>
    </source>
</evidence>
<evidence type="ECO:0000256" key="1">
    <source>
        <dbReference type="ARBA" id="ARBA00004651"/>
    </source>
</evidence>
<evidence type="ECO:0000256" key="6">
    <source>
        <dbReference type="ARBA" id="ARBA00022989"/>
    </source>
</evidence>
<dbReference type="Proteomes" id="UP001195963">
    <property type="component" value="Unassembled WGS sequence"/>
</dbReference>
<sequence length="514" mass="54308">MTSETDPQQSASHSQPGSNSSEPKGSGNKHKQPSLFDALTPIFALVVMLTAAVYLFSSDSSSGANQIALIMAACVALIIGVKNGYSWKEMEKGIVSSVSMATGALLILFTVGSLIGTWILSGTVPTMIYYGMKILNPEYFYAASCLLCAIVAISIGSSWTVAGTLGIALIGVAGAMGLNIEITAGAIISGAYFGDKMSPMSDTTNLAPAVAGTDLFSHIRHMAWTTVPSIVIALIGFLFLGFNTEIPATGAELARTMAVLQTQFSPGLHLLIPLLVVLALAYKKMPAFPTVIVGTMAGAVCAALFQFDNVLKFVNDPELLPVIALIKGIWIAMFNGYTANTGNSMIDSLLSRGGMGSMINTVWLILCAMAFGGVMERTGLLKRILQSMLVFVKSSSSLILTTLVSCIGANLITADQFIAIILPGRMLKVEYTKHGLAPVNLSRALEDSATITSPLVPWNTCGAYMASTLGVATIAYLPFAFFNLVCPLISASYAYFDFKILKLEDMEEAEAVAA</sequence>
<dbReference type="RefSeq" id="WP_220108547.1">
    <property type="nucleotide sequence ID" value="NZ_JAHZST010000002.1"/>
</dbReference>
<evidence type="ECO:0000256" key="9">
    <source>
        <dbReference type="SAM" id="MobiDB-lite"/>
    </source>
</evidence>
<feature type="transmembrane region" description="Helical" evidence="10">
    <location>
        <begin position="288"/>
        <end position="307"/>
    </location>
</feature>
<dbReference type="PANTHER" id="PTHR33451:SF3">
    <property type="entry name" value="MALATE-2H(+)_NA(+)-LACTATE ANTIPORTER"/>
    <property type="match status" value="1"/>
</dbReference>
<feature type="transmembrane region" description="Helical" evidence="10">
    <location>
        <begin position="139"/>
        <end position="162"/>
    </location>
</feature>
<feature type="transmembrane region" description="Helical" evidence="10">
    <location>
        <begin position="319"/>
        <end position="337"/>
    </location>
</feature>
<feature type="transmembrane region" description="Helical" evidence="10">
    <location>
        <begin position="357"/>
        <end position="375"/>
    </location>
</feature>
<proteinExistence type="inferred from homology"/>
<feature type="transmembrane region" description="Helical" evidence="10">
    <location>
        <begin position="264"/>
        <end position="282"/>
    </location>
</feature>
<keyword evidence="13" id="KW-1185">Reference proteome</keyword>
<feature type="transmembrane region" description="Helical" evidence="10">
    <location>
        <begin position="222"/>
        <end position="243"/>
    </location>
</feature>
<feature type="compositionally biased region" description="Polar residues" evidence="9">
    <location>
        <begin position="1"/>
        <end position="23"/>
    </location>
</feature>
<evidence type="ECO:0000256" key="8">
    <source>
        <dbReference type="ARBA" id="ARBA00038435"/>
    </source>
</evidence>
<organism evidence="12 13">
    <name type="scientific">Shewanella nanhaiensis</name>
    <dbReference type="NCBI Taxonomy" id="2864872"/>
    <lineage>
        <taxon>Bacteria</taxon>
        <taxon>Pseudomonadati</taxon>
        <taxon>Pseudomonadota</taxon>
        <taxon>Gammaproteobacteria</taxon>
        <taxon>Alteromonadales</taxon>
        <taxon>Shewanellaceae</taxon>
        <taxon>Shewanella</taxon>
    </lineage>
</organism>
<keyword evidence="2" id="KW-0813">Transport</keyword>
<feature type="transmembrane region" description="Helical" evidence="10">
    <location>
        <begin position="474"/>
        <end position="496"/>
    </location>
</feature>
<feature type="transmembrane region" description="Helical" evidence="10">
    <location>
        <begin position="93"/>
        <end position="119"/>
    </location>
</feature>
<evidence type="ECO:0000313" key="13">
    <source>
        <dbReference type="Proteomes" id="UP001195963"/>
    </source>
</evidence>
<keyword evidence="3" id="KW-0050">Antiport</keyword>
<feature type="transmembrane region" description="Helical" evidence="10">
    <location>
        <begin position="396"/>
        <end position="422"/>
    </location>
</feature>
<dbReference type="InterPro" id="IPR004770">
    <property type="entry name" value="Na/H_antiport_NhaC"/>
</dbReference>
<protein>
    <submittedName>
        <fullName evidence="12">Na+/H+ antiporter NhaC</fullName>
    </submittedName>
</protein>
<feature type="region of interest" description="Disordered" evidence="9">
    <location>
        <begin position="1"/>
        <end position="31"/>
    </location>
</feature>
<keyword evidence="5 10" id="KW-0812">Transmembrane</keyword>
<keyword evidence="7 10" id="KW-0472">Membrane</keyword>
<reference evidence="12 13" key="1">
    <citation type="submission" date="2021-07" db="EMBL/GenBank/DDBJ databases">
        <title>Shewanella sp. nov, isolated from SCS.</title>
        <authorList>
            <person name="Cao W.R."/>
        </authorList>
    </citation>
    <scope>NUCLEOTIDE SEQUENCE [LARGE SCALE GENOMIC DNA]</scope>
    <source>
        <strain evidence="12 13">NR704-98</strain>
    </source>
</reference>
<keyword evidence="4" id="KW-1003">Cell membrane</keyword>
<gene>
    <name evidence="12" type="primary">nhaC</name>
    <name evidence="12" type="ORF">K0625_04420</name>
</gene>
<evidence type="ECO:0000256" key="3">
    <source>
        <dbReference type="ARBA" id="ARBA00022449"/>
    </source>
</evidence>
<keyword evidence="6 10" id="KW-1133">Transmembrane helix</keyword>